<evidence type="ECO:0000259" key="2">
    <source>
        <dbReference type="Pfam" id="PF16401"/>
    </source>
</evidence>
<evidence type="ECO:0000313" key="3">
    <source>
        <dbReference type="EMBL" id="PWG81750.1"/>
    </source>
</evidence>
<keyword evidence="1" id="KW-1133">Transmembrane helix</keyword>
<feature type="transmembrane region" description="Helical" evidence="1">
    <location>
        <begin position="442"/>
        <end position="461"/>
    </location>
</feature>
<feature type="transmembrane region" description="Helical" evidence="1">
    <location>
        <begin position="249"/>
        <end position="268"/>
    </location>
</feature>
<feature type="transmembrane region" description="Helical" evidence="1">
    <location>
        <begin position="216"/>
        <end position="237"/>
    </location>
</feature>
<dbReference type="RefSeq" id="WP_109414695.1">
    <property type="nucleotide sequence ID" value="NZ_QEAS01000003.1"/>
</dbReference>
<name>A0A2U2PK30_9SPHI</name>
<gene>
    <name evidence="3" type="ORF">DDR33_05135</name>
</gene>
<sequence>MNNQQSITTRSQSLDALRGISILLMVLSGSIAFGGVLPGWMYHAQEPPPHHIFRPELPGITWVDLVFPFFLFSMGAAIPLAYSKRMQKGEPKWSMVGHSCGRFLLLAFFGLFLPYANSRLLSAGTETTVYGCLLSLCAYAFLFLVYCRWGGKWQLVIKAVLIGLGLIFFWLYPFSGGGFNTSNSNIIIILLADMALFGGILWVFTSANPLIRIGVLPFIMAVLLAGNTSGTINSYIFNFTPAPWLYQFFYLKYLFIIIPGTIAGDWMLKHITEGKTSSGGHSAYPTAFLLAGIIISNVAFLYLRWLFLNLSITLLLGGILIFLFRKAGYFSRTSLIFGNFLNAGLYLLLLGLFFEAYENGIKKDHSTYSYYFVCSGLAFLALLLFNMLEMKKAFPEVFKWLSDTGKNPMIAYSTGSLFLIPLLKLTRLDVFIDQLNSNAAEGLLRGIIFTSVVSAVTVFFTRKKLFWRT</sequence>
<keyword evidence="1" id="KW-0472">Membrane</keyword>
<comment type="caution">
    <text evidence="3">The sequence shown here is derived from an EMBL/GenBank/DDBJ whole genome shotgun (WGS) entry which is preliminary data.</text>
</comment>
<dbReference type="Pfam" id="PF16401">
    <property type="entry name" value="DUF5009"/>
    <property type="match status" value="1"/>
</dbReference>
<evidence type="ECO:0000313" key="4">
    <source>
        <dbReference type="Proteomes" id="UP000245647"/>
    </source>
</evidence>
<dbReference type="EMBL" id="QEAS01000003">
    <property type="protein sequence ID" value="PWG81750.1"/>
    <property type="molecule type" value="Genomic_DNA"/>
</dbReference>
<feature type="transmembrane region" description="Helical" evidence="1">
    <location>
        <begin position="155"/>
        <end position="174"/>
    </location>
</feature>
<feature type="domain" description="DUF5009" evidence="2">
    <location>
        <begin position="10"/>
        <end position="267"/>
    </location>
</feature>
<feature type="transmembrane region" description="Helical" evidence="1">
    <location>
        <begin position="62"/>
        <end position="83"/>
    </location>
</feature>
<dbReference type="InterPro" id="IPR032176">
    <property type="entry name" value="DUF5009"/>
</dbReference>
<dbReference type="PANTHER" id="PTHR31061:SF24">
    <property type="entry name" value="LD22376P"/>
    <property type="match status" value="1"/>
</dbReference>
<keyword evidence="4" id="KW-1185">Reference proteome</keyword>
<feature type="transmembrane region" description="Helical" evidence="1">
    <location>
        <begin position="186"/>
        <end position="204"/>
    </location>
</feature>
<feature type="transmembrane region" description="Helical" evidence="1">
    <location>
        <begin position="95"/>
        <end position="116"/>
    </location>
</feature>
<organism evidence="3 4">
    <name type="scientific">Pararcticibacter amylolyticus</name>
    <dbReference type="NCBI Taxonomy" id="2173175"/>
    <lineage>
        <taxon>Bacteria</taxon>
        <taxon>Pseudomonadati</taxon>
        <taxon>Bacteroidota</taxon>
        <taxon>Sphingobacteriia</taxon>
        <taxon>Sphingobacteriales</taxon>
        <taxon>Sphingobacteriaceae</taxon>
        <taxon>Pararcticibacter</taxon>
    </lineage>
</organism>
<dbReference type="PANTHER" id="PTHR31061">
    <property type="entry name" value="LD22376P"/>
    <property type="match status" value="1"/>
</dbReference>
<dbReference type="AlphaFoldDB" id="A0A2U2PK30"/>
<accession>A0A2U2PK30</accession>
<dbReference type="OrthoDB" id="9788724at2"/>
<dbReference type="Proteomes" id="UP000245647">
    <property type="component" value="Unassembled WGS sequence"/>
</dbReference>
<evidence type="ECO:0000256" key="1">
    <source>
        <dbReference type="SAM" id="Phobius"/>
    </source>
</evidence>
<protein>
    <submittedName>
        <fullName evidence="3">DUF5009 domain-containing protein</fullName>
    </submittedName>
</protein>
<feature type="transmembrane region" description="Helical" evidence="1">
    <location>
        <begin position="128"/>
        <end position="146"/>
    </location>
</feature>
<feature type="transmembrane region" description="Helical" evidence="1">
    <location>
        <begin position="368"/>
        <end position="388"/>
    </location>
</feature>
<reference evidence="3 4" key="1">
    <citation type="submission" date="2018-04" db="EMBL/GenBank/DDBJ databases">
        <title>Pedobacter chongqingensis sp. nov., isolated from a rottenly hemp rope.</title>
        <authorList>
            <person name="Cai Y."/>
        </authorList>
    </citation>
    <scope>NUCLEOTIDE SEQUENCE [LARGE SCALE GENOMIC DNA]</scope>
    <source>
        <strain evidence="3 4">FJ4-8</strain>
    </source>
</reference>
<feature type="transmembrane region" description="Helical" evidence="1">
    <location>
        <begin position="306"/>
        <end position="324"/>
    </location>
</feature>
<feature type="transmembrane region" description="Helical" evidence="1">
    <location>
        <begin position="20"/>
        <end position="42"/>
    </location>
</feature>
<keyword evidence="1" id="KW-0812">Transmembrane</keyword>
<feature type="transmembrane region" description="Helical" evidence="1">
    <location>
        <begin position="336"/>
        <end position="356"/>
    </location>
</feature>
<feature type="transmembrane region" description="Helical" evidence="1">
    <location>
        <begin position="280"/>
        <end position="300"/>
    </location>
</feature>
<feature type="transmembrane region" description="Helical" evidence="1">
    <location>
        <begin position="409"/>
        <end position="430"/>
    </location>
</feature>
<proteinExistence type="predicted"/>